<protein>
    <submittedName>
        <fullName evidence="1">Uncharacterized protein</fullName>
    </submittedName>
</protein>
<keyword evidence="2" id="KW-1185">Reference proteome</keyword>
<dbReference type="Proteomes" id="UP000542813">
    <property type="component" value="Unassembled WGS sequence"/>
</dbReference>
<gene>
    <name evidence="1" type="ORF">HD601_000563</name>
</gene>
<dbReference type="EMBL" id="JACHMM010000001">
    <property type="protein sequence ID" value="MBB5785988.1"/>
    <property type="molecule type" value="Genomic_DNA"/>
</dbReference>
<sequence>MTSDHTYFVVSDDNEPIGIFNLDQVETEATRYAHALAAASDDPAALDRINAETLARVGVDSIGYVCASALRIVVEHILSPVLDVAAAHGTDLREGLRAIADGRDPQTGEPTR</sequence>
<dbReference type="AlphaFoldDB" id="A0A7W9GLD5"/>
<evidence type="ECO:0000313" key="2">
    <source>
        <dbReference type="Proteomes" id="UP000542813"/>
    </source>
</evidence>
<dbReference type="RefSeq" id="WP_184819133.1">
    <property type="nucleotide sequence ID" value="NZ_JACHMM010000001.1"/>
</dbReference>
<reference evidence="1 2" key="1">
    <citation type="submission" date="2020-08" db="EMBL/GenBank/DDBJ databases">
        <title>Sequencing the genomes of 1000 actinobacteria strains.</title>
        <authorList>
            <person name="Klenk H.-P."/>
        </authorList>
    </citation>
    <scope>NUCLEOTIDE SEQUENCE [LARGE SCALE GENOMIC DNA]</scope>
    <source>
        <strain evidence="1 2">DSM 102122</strain>
    </source>
</reference>
<organism evidence="1 2">
    <name type="scientific">Jiangella mangrovi</name>
    <dbReference type="NCBI Taxonomy" id="1524084"/>
    <lineage>
        <taxon>Bacteria</taxon>
        <taxon>Bacillati</taxon>
        <taxon>Actinomycetota</taxon>
        <taxon>Actinomycetes</taxon>
        <taxon>Jiangellales</taxon>
        <taxon>Jiangellaceae</taxon>
        <taxon>Jiangella</taxon>
    </lineage>
</organism>
<name>A0A7W9GLD5_9ACTN</name>
<comment type="caution">
    <text evidence="1">The sequence shown here is derived from an EMBL/GenBank/DDBJ whole genome shotgun (WGS) entry which is preliminary data.</text>
</comment>
<accession>A0A7W9GLD5</accession>
<evidence type="ECO:0000313" key="1">
    <source>
        <dbReference type="EMBL" id="MBB5785988.1"/>
    </source>
</evidence>
<proteinExistence type="predicted"/>